<sequence>MNDISKHLSSADYEAALKGLNELNISSCKYEEFQKESDELLSIFKQCHASSSDDQNKIALKCLNLLKRSCALGETFQNEIIGKKNFVSSIQAIMANEAVPENVRINCLQLLANLCVQNRSNQEAILRECKEFLLDSIESNCCFTNAATMIVYNAFIYKADLGLEVHELLEVLLTNVESNRVAQRETPEFVSIFVEYLACESNEVVDQYEKVSFEKRILFLRYLIEYVRQDDRRSRPLHPDLFKHLLNDFKRKSDCVLKTVDSYLDQKNTEEVFTLLLLMADATCVHPYESFLRADGALFLNMGCLLRQLQTLGKSDRDNIFAPVQSIGEILKVKQGTSELNIEQDISYSLKSALVKALANLSYRNKKNQNLAREMDIMAAILDCTNLDARNPLIKEWSILAIRNLCEDNLENQKFVASLTKVGDAENSLLAEYTAEGGTIRIRDGSTKATSQ</sequence>
<evidence type="ECO:0000259" key="7">
    <source>
        <dbReference type="Pfam" id="PF09759"/>
    </source>
</evidence>
<feature type="domain" description="Ataxin-10" evidence="7">
    <location>
        <begin position="351"/>
        <end position="434"/>
    </location>
</feature>
<comment type="similarity">
    <text evidence="1">Belongs to the ataxin-10 family.</text>
</comment>
<evidence type="ECO:0000256" key="5">
    <source>
        <dbReference type="ARBA" id="ARBA00045173"/>
    </source>
</evidence>
<proteinExistence type="inferred from homology"/>
<evidence type="ECO:0000256" key="4">
    <source>
        <dbReference type="ARBA" id="ARBA00023306"/>
    </source>
</evidence>
<dbReference type="InterPro" id="IPR007701">
    <property type="entry name" value="Interferon-rel_develop_reg_N"/>
</dbReference>
<accession>A0A1Q3FY91</accession>
<evidence type="ECO:0000259" key="6">
    <source>
        <dbReference type="Pfam" id="PF05004"/>
    </source>
</evidence>
<reference evidence="8" key="1">
    <citation type="submission" date="2017-01" db="EMBL/GenBank/DDBJ databases">
        <title>A deep insight into the sialotranscriptome of adult male and female Cluex tarsalis mosquitoes.</title>
        <authorList>
            <person name="Ribeiro J.M."/>
            <person name="Moreira F."/>
            <person name="Bernard K.A."/>
            <person name="Calvo E."/>
        </authorList>
    </citation>
    <scope>NUCLEOTIDE SEQUENCE</scope>
    <source>
        <strain evidence="8">Kern County</strain>
        <tissue evidence="8">Salivary glands</tissue>
    </source>
</reference>
<evidence type="ECO:0000256" key="1">
    <source>
        <dbReference type="ARBA" id="ARBA00008384"/>
    </source>
</evidence>
<dbReference type="PANTHER" id="PTHR13255">
    <property type="entry name" value="ATAXIN-10"/>
    <property type="match status" value="1"/>
</dbReference>
<dbReference type="Pfam" id="PF05004">
    <property type="entry name" value="IFRD"/>
    <property type="match status" value="1"/>
</dbReference>
<dbReference type="Pfam" id="PF09759">
    <property type="entry name" value="Atx10homo_assoc"/>
    <property type="match status" value="1"/>
</dbReference>
<dbReference type="InterPro" id="IPR016024">
    <property type="entry name" value="ARM-type_fold"/>
</dbReference>
<comment type="function">
    <text evidence="5">May play a role in the regulation of cytokinesis. May play a role in signaling by stimulating protein glycosylation. Induces neuritogenesis by activating the Ras-MAP kinase pathway and is necessary for the survival of cerebellar neurons. Does not appear to play a major role in ciliogenesis.</text>
</comment>
<keyword evidence="4" id="KW-0131">Cell cycle</keyword>
<keyword evidence="3" id="KW-0132">Cell division</keyword>
<name>A0A1Q3FY91_CULTA</name>
<dbReference type="EMBL" id="GFDL01002548">
    <property type="protein sequence ID" value="JAV32497.1"/>
    <property type="molecule type" value="Transcribed_RNA"/>
</dbReference>
<dbReference type="InterPro" id="IPR019156">
    <property type="entry name" value="Ataxin-10_domain"/>
</dbReference>
<evidence type="ECO:0000256" key="2">
    <source>
        <dbReference type="ARBA" id="ARBA00018804"/>
    </source>
</evidence>
<dbReference type="SUPFAM" id="SSF48371">
    <property type="entry name" value="ARM repeat"/>
    <property type="match status" value="1"/>
</dbReference>
<dbReference type="AlphaFoldDB" id="A0A1Q3FY91"/>
<evidence type="ECO:0000313" key="8">
    <source>
        <dbReference type="EMBL" id="JAV32497.1"/>
    </source>
</evidence>
<dbReference type="InterPro" id="IPR011989">
    <property type="entry name" value="ARM-like"/>
</dbReference>
<dbReference type="PANTHER" id="PTHR13255:SF0">
    <property type="entry name" value="ATAXIN-10"/>
    <property type="match status" value="1"/>
</dbReference>
<organism evidence="8">
    <name type="scientific">Culex tarsalis</name>
    <name type="common">Encephalitis mosquito</name>
    <dbReference type="NCBI Taxonomy" id="7177"/>
    <lineage>
        <taxon>Eukaryota</taxon>
        <taxon>Metazoa</taxon>
        <taxon>Ecdysozoa</taxon>
        <taxon>Arthropoda</taxon>
        <taxon>Hexapoda</taxon>
        <taxon>Insecta</taxon>
        <taxon>Pterygota</taxon>
        <taxon>Neoptera</taxon>
        <taxon>Endopterygota</taxon>
        <taxon>Diptera</taxon>
        <taxon>Nematocera</taxon>
        <taxon>Culicoidea</taxon>
        <taxon>Culicidae</taxon>
        <taxon>Culicinae</taxon>
        <taxon>Culicini</taxon>
        <taxon>Culex</taxon>
        <taxon>Culex</taxon>
    </lineage>
</organism>
<feature type="domain" description="Interferon-related developmental regulator N-terminal" evidence="6">
    <location>
        <begin position="10"/>
        <end position="204"/>
    </location>
</feature>
<protein>
    <recommendedName>
        <fullName evidence="2">Ataxin-10</fullName>
    </recommendedName>
</protein>
<dbReference type="GO" id="GO:0005829">
    <property type="term" value="C:cytosol"/>
    <property type="evidence" value="ECO:0007669"/>
    <property type="project" value="TreeGrafter"/>
</dbReference>
<dbReference type="InterPro" id="IPR051374">
    <property type="entry name" value="Ataxin-10/CTR86_families"/>
</dbReference>
<evidence type="ECO:0000256" key="3">
    <source>
        <dbReference type="ARBA" id="ARBA00022618"/>
    </source>
</evidence>
<dbReference type="Gene3D" id="1.25.10.10">
    <property type="entry name" value="Leucine-rich Repeat Variant"/>
    <property type="match status" value="1"/>
</dbReference>
<dbReference type="GO" id="GO:0051301">
    <property type="term" value="P:cell division"/>
    <property type="evidence" value="ECO:0007669"/>
    <property type="project" value="UniProtKB-KW"/>
</dbReference>
<dbReference type="GO" id="GO:0031175">
    <property type="term" value="P:neuron projection development"/>
    <property type="evidence" value="ECO:0007669"/>
    <property type="project" value="TreeGrafter"/>
</dbReference>